<organism evidence="1 2">
    <name type="scientific">Canavalia gladiata</name>
    <name type="common">Sword bean</name>
    <name type="synonym">Dolichos gladiatus</name>
    <dbReference type="NCBI Taxonomy" id="3824"/>
    <lineage>
        <taxon>Eukaryota</taxon>
        <taxon>Viridiplantae</taxon>
        <taxon>Streptophyta</taxon>
        <taxon>Embryophyta</taxon>
        <taxon>Tracheophyta</taxon>
        <taxon>Spermatophyta</taxon>
        <taxon>Magnoliopsida</taxon>
        <taxon>eudicotyledons</taxon>
        <taxon>Gunneridae</taxon>
        <taxon>Pentapetalae</taxon>
        <taxon>rosids</taxon>
        <taxon>fabids</taxon>
        <taxon>Fabales</taxon>
        <taxon>Fabaceae</taxon>
        <taxon>Papilionoideae</taxon>
        <taxon>50 kb inversion clade</taxon>
        <taxon>NPAAA clade</taxon>
        <taxon>indigoferoid/millettioid clade</taxon>
        <taxon>Phaseoleae</taxon>
        <taxon>Canavalia</taxon>
    </lineage>
</organism>
<dbReference type="Proteomes" id="UP001367508">
    <property type="component" value="Unassembled WGS sequence"/>
</dbReference>
<name>A0AAN9PNZ5_CANGL</name>
<comment type="caution">
    <text evidence="1">The sequence shown here is derived from an EMBL/GenBank/DDBJ whole genome shotgun (WGS) entry which is preliminary data.</text>
</comment>
<keyword evidence="2" id="KW-1185">Reference proteome</keyword>
<protein>
    <submittedName>
        <fullName evidence="1">Uncharacterized protein</fullName>
    </submittedName>
</protein>
<dbReference type="EMBL" id="JAYMYQ010000011">
    <property type="protein sequence ID" value="KAK7306710.1"/>
    <property type="molecule type" value="Genomic_DNA"/>
</dbReference>
<gene>
    <name evidence="1" type="ORF">VNO77_44665</name>
</gene>
<dbReference type="AlphaFoldDB" id="A0AAN9PNZ5"/>
<reference evidence="1 2" key="1">
    <citation type="submission" date="2024-01" db="EMBL/GenBank/DDBJ databases">
        <title>The genomes of 5 underutilized Papilionoideae crops provide insights into root nodulation and disease resistanc.</title>
        <authorList>
            <person name="Jiang F."/>
        </authorList>
    </citation>
    <scope>NUCLEOTIDE SEQUENCE [LARGE SCALE GENOMIC DNA]</scope>
    <source>
        <strain evidence="1">LVBAO_FW01</strain>
        <tissue evidence="1">Leaves</tissue>
    </source>
</reference>
<accession>A0AAN9PNZ5</accession>
<evidence type="ECO:0000313" key="2">
    <source>
        <dbReference type="Proteomes" id="UP001367508"/>
    </source>
</evidence>
<evidence type="ECO:0000313" key="1">
    <source>
        <dbReference type="EMBL" id="KAK7306710.1"/>
    </source>
</evidence>
<sequence length="98" mass="11377">MYTRCLFKSRARGLVMHATRSRFYWPIDCLPYRIQWVSQAQSHPVIKTQTVYSTACLEVLCRTSELAGHKHGGAFPYSEEVQPLSPWDFACMHRGRLD</sequence>
<proteinExistence type="predicted"/>